<evidence type="ECO:0000313" key="3">
    <source>
        <dbReference type="Proteomes" id="UP000254235"/>
    </source>
</evidence>
<name>A0A379EZ26_9BACT</name>
<proteinExistence type="predicted"/>
<feature type="signal peptide" evidence="1">
    <location>
        <begin position="1"/>
        <end position="21"/>
    </location>
</feature>
<evidence type="ECO:0000256" key="1">
    <source>
        <dbReference type="SAM" id="SignalP"/>
    </source>
</evidence>
<accession>A0A379EZ26</accession>
<sequence>MKARDIYIMRKLILLTLAALAANVQTTSAQETGTIAPKPAYFCDFENAATTDFTDQIITINGKRWRLHNARITDSSINGIPQGKRAVEILSGTPNNEPASLELLDTVHGGSVAFCFGHSGMDRTISRSSEAWFVEVTEDDGKHWLSKPLIFDDTDVTPMVSFDSPFYGDPFRFRIRFTDKIGYGSNWRILVDNIYVTQGVNIEVPWYIQPERIYDGYETSQDSITFTPLMSGSSFFFGEKGSPYADTYIQTQVDNNEPVNYYIMPENIRFKMNNLSEGKHHFSAKFMRAADDKPWVGPLETNFDFYVRPVSKTIKGITALRRAEVGKFYDLVPNGTDSIFVNWIKRTRAQKWLFDGKSGILVDDPNYLDYSAKLSPHDQIVKKMRGQLLLVDNNLVFRLDSKPEIEDVQNSSFHFRNFVCDDLSILTKDPKTFAAYPLALTGISLVEPLNQIDRYPNGRIEIADMKGNQFILQNIYPDDFQFSQFIEAGTKHFIIFGMVGKTYIDGKLCFYPLTVLPDKEAEAAGINNIKTNSSALTISHAMGNLSLQSSANCTVDITDLNGCVVSRITLSANTITPVTLGHGLFMATAHFADGSKYTVKFVN</sequence>
<dbReference type="EMBL" id="UGTP01000001">
    <property type="protein sequence ID" value="SUC11649.1"/>
    <property type="molecule type" value="Genomic_DNA"/>
</dbReference>
<gene>
    <name evidence="2" type="ORF">NCTC13043_00505</name>
</gene>
<dbReference type="AlphaFoldDB" id="A0A379EZ26"/>
<keyword evidence="1" id="KW-0732">Signal</keyword>
<evidence type="ECO:0000313" key="2">
    <source>
        <dbReference type="EMBL" id="SUC11649.1"/>
    </source>
</evidence>
<organism evidence="2 3">
    <name type="scientific">Prevotella pallens</name>
    <dbReference type="NCBI Taxonomy" id="60133"/>
    <lineage>
        <taxon>Bacteria</taxon>
        <taxon>Pseudomonadati</taxon>
        <taxon>Bacteroidota</taxon>
        <taxon>Bacteroidia</taxon>
        <taxon>Bacteroidales</taxon>
        <taxon>Prevotellaceae</taxon>
        <taxon>Prevotella</taxon>
    </lineage>
</organism>
<protein>
    <submittedName>
        <fullName evidence="2">Uncharacterized protein</fullName>
    </submittedName>
</protein>
<dbReference type="Proteomes" id="UP000254235">
    <property type="component" value="Unassembled WGS sequence"/>
</dbReference>
<reference evidence="2 3" key="1">
    <citation type="submission" date="2018-06" db="EMBL/GenBank/DDBJ databases">
        <authorList>
            <consortium name="Pathogen Informatics"/>
            <person name="Doyle S."/>
        </authorList>
    </citation>
    <scope>NUCLEOTIDE SEQUENCE [LARGE SCALE GENOMIC DNA]</scope>
    <source>
        <strain evidence="2 3">NCTC13043</strain>
    </source>
</reference>
<feature type="chain" id="PRO_5016763002" evidence="1">
    <location>
        <begin position="22"/>
        <end position="603"/>
    </location>
</feature>